<protein>
    <recommendedName>
        <fullName evidence="12">MRH domain-containing protein</fullName>
    </recommendedName>
</protein>
<dbReference type="InterPro" id="IPR028927">
    <property type="entry name" value="Man-6-P_rcpt"/>
</dbReference>
<organism evidence="13 14">
    <name type="scientific">Ameca splendens</name>
    <dbReference type="NCBI Taxonomy" id="208324"/>
    <lineage>
        <taxon>Eukaryota</taxon>
        <taxon>Metazoa</taxon>
        <taxon>Chordata</taxon>
        <taxon>Craniata</taxon>
        <taxon>Vertebrata</taxon>
        <taxon>Euteleostomi</taxon>
        <taxon>Actinopterygii</taxon>
        <taxon>Neopterygii</taxon>
        <taxon>Teleostei</taxon>
        <taxon>Neoteleostei</taxon>
        <taxon>Acanthomorphata</taxon>
        <taxon>Ovalentaria</taxon>
        <taxon>Atherinomorphae</taxon>
        <taxon>Cyprinodontiformes</taxon>
        <taxon>Goodeidae</taxon>
        <taxon>Ameca</taxon>
    </lineage>
</organism>
<dbReference type="SUPFAM" id="SSF50911">
    <property type="entry name" value="Mannose 6-phosphate receptor domain"/>
    <property type="match status" value="1"/>
</dbReference>
<feature type="compositionally biased region" description="Polar residues" evidence="9">
    <location>
        <begin position="402"/>
        <end position="431"/>
    </location>
</feature>
<keyword evidence="14" id="KW-1185">Reference proteome</keyword>
<dbReference type="Pfam" id="PF02157">
    <property type="entry name" value="Man-6-P_recep"/>
    <property type="match status" value="1"/>
</dbReference>
<proteinExistence type="predicted"/>
<comment type="caution">
    <text evidence="13">The sequence shown here is derived from an EMBL/GenBank/DDBJ whole genome shotgun (WGS) entry which is preliminary data.</text>
</comment>
<feature type="non-terminal residue" evidence="13">
    <location>
        <position position="771"/>
    </location>
</feature>
<dbReference type="InterPro" id="IPR009011">
    <property type="entry name" value="Man6P_isomerase_rcpt-bd_dom_sf"/>
</dbReference>
<keyword evidence="6 10" id="KW-0472">Membrane</keyword>
<evidence type="ECO:0000256" key="4">
    <source>
        <dbReference type="ARBA" id="ARBA00022729"/>
    </source>
</evidence>
<feature type="region of interest" description="Disordered" evidence="9">
    <location>
        <begin position="494"/>
        <end position="518"/>
    </location>
</feature>
<evidence type="ECO:0000256" key="10">
    <source>
        <dbReference type="SAM" id="Phobius"/>
    </source>
</evidence>
<feature type="compositionally biased region" description="Low complexity" evidence="9">
    <location>
        <begin position="713"/>
        <end position="722"/>
    </location>
</feature>
<keyword evidence="4 11" id="KW-0732">Signal</keyword>
<dbReference type="InterPro" id="IPR044865">
    <property type="entry name" value="MRH_dom"/>
</dbReference>
<feature type="region of interest" description="Disordered" evidence="9">
    <location>
        <begin position="748"/>
        <end position="771"/>
    </location>
</feature>
<keyword evidence="7" id="KW-1015">Disulfide bond</keyword>
<evidence type="ECO:0000256" key="8">
    <source>
        <dbReference type="ARBA" id="ARBA00023180"/>
    </source>
</evidence>
<dbReference type="InterPro" id="IPR000296">
    <property type="entry name" value="Man-6-P_rcpt_cation_dep"/>
</dbReference>
<feature type="region of interest" description="Disordered" evidence="9">
    <location>
        <begin position="695"/>
        <end position="727"/>
    </location>
</feature>
<dbReference type="PANTHER" id="PTHR15071">
    <property type="entry name" value="MANNOSE-6-PHOSPHATE RECEPTOR FAMILY MEMBER"/>
    <property type="match status" value="1"/>
</dbReference>
<evidence type="ECO:0000256" key="7">
    <source>
        <dbReference type="ARBA" id="ARBA00023157"/>
    </source>
</evidence>
<feature type="region of interest" description="Disordered" evidence="9">
    <location>
        <begin position="286"/>
        <end position="343"/>
    </location>
</feature>
<evidence type="ECO:0000313" key="13">
    <source>
        <dbReference type="EMBL" id="MEQ2279306.1"/>
    </source>
</evidence>
<evidence type="ECO:0000256" key="11">
    <source>
        <dbReference type="SAM" id="SignalP"/>
    </source>
</evidence>
<comment type="subcellular location">
    <subcellularLocation>
        <location evidence="1">Endomembrane system</location>
    </subcellularLocation>
</comment>
<dbReference type="PANTHER" id="PTHR15071:SF29">
    <property type="entry name" value="CATION-DEPENDENT MANNOSE-6-PHOSPHATE RECEPTOR"/>
    <property type="match status" value="1"/>
</dbReference>
<name>A0ABV0XCY1_9TELE</name>
<feature type="compositionally biased region" description="Polar residues" evidence="9">
    <location>
        <begin position="326"/>
        <end position="343"/>
    </location>
</feature>
<keyword evidence="2" id="KW-0813">Transport</keyword>
<evidence type="ECO:0000313" key="14">
    <source>
        <dbReference type="Proteomes" id="UP001469553"/>
    </source>
</evidence>
<dbReference type="PRINTS" id="PR00715">
    <property type="entry name" value="MAN6PRECEPTR"/>
</dbReference>
<evidence type="ECO:0000256" key="5">
    <source>
        <dbReference type="ARBA" id="ARBA00022989"/>
    </source>
</evidence>
<feature type="transmembrane region" description="Helical" evidence="10">
    <location>
        <begin position="187"/>
        <end position="211"/>
    </location>
</feature>
<dbReference type="Gene3D" id="2.70.130.10">
    <property type="entry name" value="Mannose-6-phosphate receptor binding domain"/>
    <property type="match status" value="1"/>
</dbReference>
<evidence type="ECO:0000256" key="9">
    <source>
        <dbReference type="SAM" id="MobiDB-lite"/>
    </source>
</evidence>
<sequence>MKLCRIPRQGCVLLWALLTQLALCRSGVFAGDGTEACKLSTETRSERDVLNRLEPLAHKNFTKEVKDKEESYTYVFQLCGDAGGAPGAGVIQRTSKATEKPTVIGMYNSTQAIGGSDWVMLIYRNGDVYDTHCNKEARKAIIMISCSENKDVGELEVILEDRDRQNDCFYLFELDSSAVCPPVQSRLSAGSIMLIIGFCLVAVYLIGGFLYQRLIVGAKGMEQFPNYAFWVEVGNLTADGCDFVCRSRNREEAPACRGVTTDALEEEPEERDDHLLPIHLGQLVRGNPNAFPGQPRNIVPACPGSSSGPPPGQTRFRRANMDSGEDQNTSSTNGNPQTTGNTRTPQIARMSLYERQAVQALQALQRQPNAAQYFQQLMLQQQINTAQLQNFAVQQATLAASRQSNTPSNSMSQASTTVNLSTTSAGGTMSSPRPHGPATSATTTALNQSVLLGGNSAGQGQMYLRVNRSLRAPLASQLIFMPGGTTAAVATVAQTQTQPQQQQQHDAASTTTSAQSDNDQVQNLALHCASNTKAVAVKAENVERKDAGSFPLTQQQQNFCQTAQQQQVQLQQRQQMTKASFTQPSASSSLTVKTGNQAAMTVTPAASVAPSSSSSSPALPLSQLLLSPSAAPVILVPTSNVTTSTQGYPIGSVAPKANMNPQTLVVQPLQQANANVEKGPVPIQPKTAQGHRLPLQLSPRQPPPILPAPPNNNQPNAGGHNPPHIPVQLVGARQGLAGNSQAVALAQARNNAAQESPSGVAVSSLPSGTAM</sequence>
<evidence type="ECO:0000259" key="12">
    <source>
        <dbReference type="PROSITE" id="PS51914"/>
    </source>
</evidence>
<feature type="domain" description="MRH" evidence="12">
    <location>
        <begin position="35"/>
        <end position="182"/>
    </location>
</feature>
<feature type="signal peptide" evidence="11">
    <location>
        <begin position="1"/>
        <end position="30"/>
    </location>
</feature>
<feature type="region of interest" description="Disordered" evidence="9">
    <location>
        <begin position="402"/>
        <end position="441"/>
    </location>
</feature>
<evidence type="ECO:0000256" key="2">
    <source>
        <dbReference type="ARBA" id="ARBA00022448"/>
    </source>
</evidence>
<feature type="chain" id="PRO_5046277559" description="MRH domain-containing protein" evidence="11">
    <location>
        <begin position="31"/>
        <end position="771"/>
    </location>
</feature>
<keyword evidence="5 10" id="KW-1133">Transmembrane helix</keyword>
<evidence type="ECO:0000256" key="6">
    <source>
        <dbReference type="ARBA" id="ARBA00023136"/>
    </source>
</evidence>
<reference evidence="13 14" key="1">
    <citation type="submission" date="2021-06" db="EMBL/GenBank/DDBJ databases">
        <authorList>
            <person name="Palmer J.M."/>
        </authorList>
    </citation>
    <scope>NUCLEOTIDE SEQUENCE [LARGE SCALE GENOMIC DNA]</scope>
    <source>
        <strain evidence="13 14">AS_MEX2019</strain>
        <tissue evidence="13">Muscle</tissue>
    </source>
</reference>
<dbReference type="Proteomes" id="UP001469553">
    <property type="component" value="Unassembled WGS sequence"/>
</dbReference>
<dbReference type="PROSITE" id="PS51914">
    <property type="entry name" value="MRH"/>
    <property type="match status" value="1"/>
</dbReference>
<feature type="compositionally biased region" description="Pro residues" evidence="9">
    <location>
        <begin position="700"/>
        <end position="712"/>
    </location>
</feature>
<accession>A0ABV0XCY1</accession>
<keyword evidence="3 10" id="KW-0812">Transmembrane</keyword>
<evidence type="ECO:0000256" key="1">
    <source>
        <dbReference type="ARBA" id="ARBA00004308"/>
    </source>
</evidence>
<evidence type="ECO:0000256" key="3">
    <source>
        <dbReference type="ARBA" id="ARBA00022692"/>
    </source>
</evidence>
<gene>
    <name evidence="13" type="ORF">AMECASPLE_008020</name>
</gene>
<keyword evidence="8" id="KW-0325">Glycoprotein</keyword>
<dbReference type="EMBL" id="JAHRIP010000417">
    <property type="protein sequence ID" value="MEQ2279306.1"/>
    <property type="molecule type" value="Genomic_DNA"/>
</dbReference>